<sequence>MTFLIRAFLRWVKTVVSHVCLDARLPGTDDELPRKKNRVRGVTPSSACVAIRADDPVVGSAFLDVRPVDSVPTIFPLIGHATWTRKGTTRLGGAACITRVVVQPHDWPAAGSPLTQPGLPRDYFAWIADLVCHQLPGRKLAAVRSEPDIGVLSGLKQGGGLHRVWYAYDPGKPSCNFETRPSHLDKDENVASSGNSAEFENRCDISSLPLPIVQKRRGKKTKGRV</sequence>
<dbReference type="EMBL" id="DS268114">
    <property type="protein sequence ID" value="KMM73091.1"/>
    <property type="molecule type" value="Genomic_DNA"/>
</dbReference>
<proteinExistence type="predicted"/>
<evidence type="ECO:0000313" key="3">
    <source>
        <dbReference type="Proteomes" id="UP000054567"/>
    </source>
</evidence>
<gene>
    <name evidence="2" type="ORF">CPAG_09380</name>
</gene>
<name>A0A0J6FIS7_COCPO</name>
<keyword evidence="1" id="KW-0732">Signal</keyword>
<accession>A0A0J6FIS7</accession>
<reference evidence="2 3" key="1">
    <citation type="submission" date="2007-06" db="EMBL/GenBank/DDBJ databases">
        <title>The Genome Sequence of Coccidioides posadasii RMSCC_3488.</title>
        <authorList>
            <consortium name="Coccidioides Genome Resources Consortium"/>
            <consortium name="The Broad Institute Genome Sequencing Platform"/>
            <person name="Henn M.R."/>
            <person name="Sykes S."/>
            <person name="Young S."/>
            <person name="Jaffe D."/>
            <person name="Berlin A."/>
            <person name="Alvarez P."/>
            <person name="Butler J."/>
            <person name="Gnerre S."/>
            <person name="Grabherr M."/>
            <person name="Mauceli E."/>
            <person name="Brockman W."/>
            <person name="Kodira C."/>
            <person name="Alvarado L."/>
            <person name="Zeng Q."/>
            <person name="Crawford M."/>
            <person name="Antoine C."/>
            <person name="Devon K."/>
            <person name="Galgiani J."/>
            <person name="Orsborn K."/>
            <person name="Lewis M.L."/>
            <person name="Nusbaum C."/>
            <person name="Galagan J."/>
            <person name="Birren B."/>
        </authorList>
    </citation>
    <scope>NUCLEOTIDE SEQUENCE [LARGE SCALE GENOMIC DNA]</scope>
    <source>
        <strain evidence="2 3">RMSCC 3488</strain>
    </source>
</reference>
<reference evidence="3" key="3">
    <citation type="journal article" date="2010" name="Genome Res.">
        <title>Population genomic sequencing of Coccidioides fungi reveals recent hybridization and transposon control.</title>
        <authorList>
            <person name="Neafsey D.E."/>
            <person name="Barker B.M."/>
            <person name="Sharpton T.J."/>
            <person name="Stajich J.E."/>
            <person name="Park D.J."/>
            <person name="Whiston E."/>
            <person name="Hung C.-Y."/>
            <person name="McMahan C."/>
            <person name="White J."/>
            <person name="Sykes S."/>
            <person name="Heiman D."/>
            <person name="Young S."/>
            <person name="Zeng Q."/>
            <person name="Abouelleil A."/>
            <person name="Aftuck L."/>
            <person name="Bessette D."/>
            <person name="Brown A."/>
            <person name="FitzGerald M."/>
            <person name="Lui A."/>
            <person name="Macdonald J.P."/>
            <person name="Priest M."/>
            <person name="Orbach M.J."/>
            <person name="Galgiani J.N."/>
            <person name="Kirkland T.N."/>
            <person name="Cole G.T."/>
            <person name="Birren B.W."/>
            <person name="Henn M.R."/>
            <person name="Taylor J.W."/>
            <person name="Rounsley S.D."/>
        </authorList>
    </citation>
    <scope>NUCLEOTIDE SEQUENCE [LARGE SCALE GENOMIC DNA]</scope>
    <source>
        <strain evidence="3">RMSCC 3488</strain>
    </source>
</reference>
<dbReference type="AlphaFoldDB" id="A0A0J6FIS7"/>
<reference evidence="3" key="2">
    <citation type="journal article" date="2009" name="Genome Res.">
        <title>Comparative genomic analyses of the human fungal pathogens Coccidioides and their relatives.</title>
        <authorList>
            <person name="Sharpton T.J."/>
            <person name="Stajich J.E."/>
            <person name="Rounsley S.D."/>
            <person name="Gardner M.J."/>
            <person name="Wortman J.R."/>
            <person name="Jordar V.S."/>
            <person name="Maiti R."/>
            <person name="Kodira C.D."/>
            <person name="Neafsey D.E."/>
            <person name="Zeng Q."/>
            <person name="Hung C.-Y."/>
            <person name="McMahan C."/>
            <person name="Muszewska A."/>
            <person name="Grynberg M."/>
            <person name="Mandel M.A."/>
            <person name="Kellner E.M."/>
            <person name="Barker B.M."/>
            <person name="Galgiani J.N."/>
            <person name="Orbach M.J."/>
            <person name="Kirkland T.N."/>
            <person name="Cole G.T."/>
            <person name="Henn M.R."/>
            <person name="Birren B.W."/>
            <person name="Taylor J.W."/>
        </authorList>
    </citation>
    <scope>NUCLEOTIDE SEQUENCE [LARGE SCALE GENOMIC DNA]</scope>
    <source>
        <strain evidence="3">RMSCC 3488</strain>
    </source>
</reference>
<evidence type="ECO:0000256" key="1">
    <source>
        <dbReference type="SAM" id="SignalP"/>
    </source>
</evidence>
<dbReference type="Proteomes" id="UP000054567">
    <property type="component" value="Unassembled WGS sequence"/>
</dbReference>
<feature type="signal peptide" evidence="1">
    <location>
        <begin position="1"/>
        <end position="17"/>
    </location>
</feature>
<evidence type="ECO:0000313" key="2">
    <source>
        <dbReference type="EMBL" id="KMM73091.1"/>
    </source>
</evidence>
<organism evidence="2 3">
    <name type="scientific">Coccidioides posadasii RMSCC 3488</name>
    <dbReference type="NCBI Taxonomy" id="454284"/>
    <lineage>
        <taxon>Eukaryota</taxon>
        <taxon>Fungi</taxon>
        <taxon>Dikarya</taxon>
        <taxon>Ascomycota</taxon>
        <taxon>Pezizomycotina</taxon>
        <taxon>Eurotiomycetes</taxon>
        <taxon>Eurotiomycetidae</taxon>
        <taxon>Onygenales</taxon>
        <taxon>Onygenaceae</taxon>
        <taxon>Coccidioides</taxon>
    </lineage>
</organism>
<protein>
    <submittedName>
        <fullName evidence="2">Uncharacterized protein</fullName>
    </submittedName>
</protein>
<feature type="chain" id="PRO_5005271041" evidence="1">
    <location>
        <begin position="18"/>
        <end position="225"/>
    </location>
</feature>
<dbReference type="VEuPathDB" id="FungiDB:CPAG_09380"/>